<name>A0A9P3Q4E2_9MYCO</name>
<dbReference type="EMBL" id="BRXE01000014">
    <property type="protein sequence ID" value="GLB82647.1"/>
    <property type="molecule type" value="Genomic_DNA"/>
</dbReference>
<evidence type="ECO:0000313" key="4">
    <source>
        <dbReference type="Proteomes" id="UP001064782"/>
    </source>
</evidence>
<reference evidence="3" key="1">
    <citation type="submission" date="2022-08" db="EMBL/GenBank/DDBJ databases">
        <title>Mycobacterium kiyosense sp. nov., scotochromogenic slow-glowing species isolated from respiratory specimens.</title>
        <authorList>
            <person name="Fukano H."/>
            <person name="Kazumi Y."/>
            <person name="Sakagami N."/>
            <person name="Ato M."/>
            <person name="Mitarai S."/>
            <person name="Hoshino Y."/>
        </authorList>
    </citation>
    <scope>NUCLEOTIDE SEQUENCE</scope>
    <source>
        <strain evidence="3">1413</strain>
        <strain evidence="2">SRL2020-028</strain>
    </source>
</reference>
<dbReference type="Proteomes" id="UP001064782">
    <property type="component" value="Unassembled WGS sequence"/>
</dbReference>
<keyword evidence="4" id="KW-1185">Reference proteome</keyword>
<organism evidence="3 4">
    <name type="scientific">Mycobacterium kiyosense</name>
    <dbReference type="NCBI Taxonomy" id="2871094"/>
    <lineage>
        <taxon>Bacteria</taxon>
        <taxon>Bacillati</taxon>
        <taxon>Actinomycetota</taxon>
        <taxon>Actinomycetes</taxon>
        <taxon>Mycobacteriales</taxon>
        <taxon>Mycobacteriaceae</taxon>
        <taxon>Mycobacterium</taxon>
    </lineage>
</organism>
<comment type="caution">
    <text evidence="3">The sequence shown here is derived from an EMBL/GenBank/DDBJ whole genome shotgun (WGS) entry which is preliminary data.</text>
</comment>
<sequence>MPTFAVTPVIDYEPPTGNPPRCRVAPQVPPRPSLPHTPALGGAAQAAAPLSPQMREAAVFADAALRRVLEVIDRRRPAIQLRSVLAPELVDSVLAVSRKLADQPGAAVLRRMRLQPADGAGHSAAEVFGTYSRGDRIHAIAARAQRLPGQWLLVALHIG</sequence>
<accession>A0A9P3Q4E2</accession>
<feature type="region of interest" description="Disordered" evidence="1">
    <location>
        <begin position="28"/>
        <end position="48"/>
    </location>
</feature>
<gene>
    <name evidence="3" type="ORF">Mkiyose1413_08270</name>
    <name evidence="2" type="ORF">SRL2020028_19030</name>
</gene>
<dbReference type="Pfam" id="PF20060">
    <property type="entry name" value="DUF6459"/>
    <property type="match status" value="1"/>
</dbReference>
<proteinExistence type="predicted"/>
<feature type="compositionally biased region" description="Low complexity" evidence="1">
    <location>
        <begin position="39"/>
        <end position="48"/>
    </location>
</feature>
<evidence type="ECO:0000313" key="2">
    <source>
        <dbReference type="EMBL" id="GLB82647.1"/>
    </source>
</evidence>
<dbReference type="AlphaFoldDB" id="A0A9P3Q4E2"/>
<dbReference type="EMBL" id="BRZI01000003">
    <property type="protein sequence ID" value="GLD28944.1"/>
    <property type="molecule type" value="Genomic_DNA"/>
</dbReference>
<evidence type="ECO:0000313" key="3">
    <source>
        <dbReference type="EMBL" id="GLD28944.1"/>
    </source>
</evidence>
<dbReference type="InterPro" id="IPR045596">
    <property type="entry name" value="DUF6459"/>
</dbReference>
<protein>
    <recommendedName>
        <fullName evidence="5">Alanine, arginine and proline rich protein</fullName>
    </recommendedName>
</protein>
<evidence type="ECO:0008006" key="5">
    <source>
        <dbReference type="Google" id="ProtNLM"/>
    </source>
</evidence>
<evidence type="ECO:0000256" key="1">
    <source>
        <dbReference type="SAM" id="MobiDB-lite"/>
    </source>
</evidence>
<dbReference type="Proteomes" id="UP001165663">
    <property type="component" value="Unassembled WGS sequence"/>
</dbReference>